<dbReference type="PROSITE" id="PS00018">
    <property type="entry name" value="EF_HAND_1"/>
    <property type="match status" value="1"/>
</dbReference>
<dbReference type="InterPro" id="IPR018247">
    <property type="entry name" value="EF_Hand_1_Ca_BS"/>
</dbReference>
<dbReference type="InterPro" id="IPR002048">
    <property type="entry name" value="EF_hand_dom"/>
</dbReference>
<dbReference type="PROSITE" id="PS50222">
    <property type="entry name" value="EF_HAND_2"/>
    <property type="match status" value="1"/>
</dbReference>
<evidence type="ECO:0000313" key="3">
    <source>
        <dbReference type="EMBL" id="RJG21701.1"/>
    </source>
</evidence>
<dbReference type="SUPFAM" id="SSF47473">
    <property type="entry name" value="EF-hand"/>
    <property type="match status" value="1"/>
</dbReference>
<dbReference type="Pfam" id="PF13202">
    <property type="entry name" value="EF-hand_5"/>
    <property type="match status" value="1"/>
</dbReference>
<evidence type="ECO:0000256" key="1">
    <source>
        <dbReference type="SAM" id="SignalP"/>
    </source>
</evidence>
<gene>
    <name evidence="3" type="ORF">D3872_06455</name>
</gene>
<dbReference type="RefSeq" id="WP_119810010.1">
    <property type="nucleotide sequence ID" value="NZ_QYUP01000067.1"/>
</dbReference>
<dbReference type="GO" id="GO:0005509">
    <property type="term" value="F:calcium ion binding"/>
    <property type="evidence" value="ECO:0007669"/>
    <property type="project" value="InterPro"/>
</dbReference>
<dbReference type="AlphaFoldDB" id="A0A418Y5E3"/>
<reference evidence="3 4" key="1">
    <citation type="submission" date="2018-09" db="EMBL/GenBank/DDBJ databases">
        <authorList>
            <person name="Zhu H."/>
        </authorList>
    </citation>
    <scope>NUCLEOTIDE SEQUENCE [LARGE SCALE GENOMIC DNA]</scope>
    <source>
        <strain evidence="3 4">K1S02-61</strain>
    </source>
</reference>
<dbReference type="OrthoDB" id="9157539at2"/>
<dbReference type="Gene3D" id="1.10.238.10">
    <property type="entry name" value="EF-hand"/>
    <property type="match status" value="1"/>
</dbReference>
<dbReference type="EMBL" id="QYUP01000067">
    <property type="protein sequence ID" value="RJG21701.1"/>
    <property type="molecule type" value="Genomic_DNA"/>
</dbReference>
<proteinExistence type="predicted"/>
<accession>A0A418Y5E3</accession>
<feature type="domain" description="EF-hand" evidence="2">
    <location>
        <begin position="33"/>
        <end position="59"/>
    </location>
</feature>
<evidence type="ECO:0000259" key="2">
    <source>
        <dbReference type="PROSITE" id="PS50222"/>
    </source>
</evidence>
<name>A0A418Y5E3_9BURK</name>
<organism evidence="3 4">
    <name type="scientific">Massilia cavernae</name>
    <dbReference type="NCBI Taxonomy" id="2320864"/>
    <lineage>
        <taxon>Bacteria</taxon>
        <taxon>Pseudomonadati</taxon>
        <taxon>Pseudomonadota</taxon>
        <taxon>Betaproteobacteria</taxon>
        <taxon>Burkholderiales</taxon>
        <taxon>Oxalobacteraceae</taxon>
        <taxon>Telluria group</taxon>
        <taxon>Massilia</taxon>
    </lineage>
</organism>
<feature type="signal peptide" evidence="1">
    <location>
        <begin position="1"/>
        <end position="21"/>
    </location>
</feature>
<dbReference type="InterPro" id="IPR011992">
    <property type="entry name" value="EF-hand-dom_pair"/>
</dbReference>
<protein>
    <recommendedName>
        <fullName evidence="2">EF-hand domain-containing protein</fullName>
    </recommendedName>
</protein>
<sequence>MKKLNVFLAATLIAASTSTIAHPDKKGEKSMDMKMLDANGDGMISKDEFMKHHEMMWDKMKKNPSGMVDMKEMEMMHKEKHGAKKDAKTK</sequence>
<feature type="chain" id="PRO_5019381668" description="EF-hand domain-containing protein" evidence="1">
    <location>
        <begin position="22"/>
        <end position="90"/>
    </location>
</feature>
<dbReference type="Proteomes" id="UP000284006">
    <property type="component" value="Unassembled WGS sequence"/>
</dbReference>
<evidence type="ECO:0000313" key="4">
    <source>
        <dbReference type="Proteomes" id="UP000284006"/>
    </source>
</evidence>
<keyword evidence="4" id="KW-1185">Reference proteome</keyword>
<keyword evidence="1" id="KW-0732">Signal</keyword>
<comment type="caution">
    <text evidence="3">The sequence shown here is derived from an EMBL/GenBank/DDBJ whole genome shotgun (WGS) entry which is preliminary data.</text>
</comment>